<keyword evidence="1" id="KW-0472">Membrane</keyword>
<protein>
    <submittedName>
        <fullName evidence="2">Uncharacterized protein</fullName>
    </submittedName>
</protein>
<dbReference type="EMBL" id="MN739514">
    <property type="protein sequence ID" value="QHT09668.1"/>
    <property type="molecule type" value="Genomic_DNA"/>
</dbReference>
<feature type="transmembrane region" description="Helical" evidence="1">
    <location>
        <begin position="7"/>
        <end position="25"/>
    </location>
</feature>
<proteinExistence type="predicted"/>
<keyword evidence="1" id="KW-1133">Transmembrane helix</keyword>
<keyword evidence="1" id="KW-0812">Transmembrane</keyword>
<name>A0A6C0CYR9_9ZZZZ</name>
<reference evidence="2" key="1">
    <citation type="journal article" date="2020" name="Nature">
        <title>Giant virus diversity and host interactions through global metagenomics.</title>
        <authorList>
            <person name="Schulz F."/>
            <person name="Roux S."/>
            <person name="Paez-Espino D."/>
            <person name="Jungbluth S."/>
            <person name="Walsh D.A."/>
            <person name="Denef V.J."/>
            <person name="McMahon K.D."/>
            <person name="Konstantinidis K.T."/>
            <person name="Eloe-Fadrosh E.A."/>
            <person name="Kyrpides N.C."/>
            <person name="Woyke T."/>
        </authorList>
    </citation>
    <scope>NUCLEOTIDE SEQUENCE</scope>
    <source>
        <strain evidence="2">GVMAG-M-3300023174-102</strain>
    </source>
</reference>
<sequence length="562" mass="62066">MKIDGIKILVILSILIIIGVIYYFMVNKNNCNSDQEYNKILKKCVKKCASNTHYDINSDSCITNCDDGFSVCGDTCYNTTTQQCTPGSKICDIHDRICGTSNTCYNPDKLFCHTDGNLYNFDQVCKNGNVCINKGDRCSTDDSNQCITNCPPTQAVCEKCCDPGEICKDGKCTTCGNRPDLKKCGDICYDPIKQQCINGKVYDCSPDIKVSVNTGCCKSAQVLDSNNNCCDADKIISDGRCCLKKCSDEDNCCDNDCINVNGKSVCRLKCGDDWCDQSQICIQDDKGVNTGKPGCFTKGCEWDDPIQYTPSIMSGLTVKTSIDQNNNYYFVNNPIQTGTQSILLSDIIASDNQSIVSQAECTLGNAIQRASTNDLKSLTFDQISKPPKFTAIFDHTRLPTLDNFNNMCPVVDKNNIYEINRCCSIIDNGVTKLSGQICDKGEVCVNNVCHSNYICDINLDGTTSCHENCKTSVGSNAEYNRFTKKCDSAIEILGGYLTSKYKECCNCSSDNNKMLPNTPHNSVCYSYESDEIAEKNSDPNTIRLCNKVCRKNTTSLNTFSMY</sequence>
<evidence type="ECO:0000256" key="1">
    <source>
        <dbReference type="SAM" id="Phobius"/>
    </source>
</evidence>
<accession>A0A6C0CYR9</accession>
<organism evidence="2">
    <name type="scientific">viral metagenome</name>
    <dbReference type="NCBI Taxonomy" id="1070528"/>
    <lineage>
        <taxon>unclassified sequences</taxon>
        <taxon>metagenomes</taxon>
        <taxon>organismal metagenomes</taxon>
    </lineage>
</organism>
<evidence type="ECO:0000313" key="2">
    <source>
        <dbReference type="EMBL" id="QHT09668.1"/>
    </source>
</evidence>
<dbReference type="AlphaFoldDB" id="A0A6C0CYR9"/>